<evidence type="ECO:0000313" key="2">
    <source>
        <dbReference type="EMBL" id="OLP82968.1"/>
    </source>
</evidence>
<proteinExistence type="predicted"/>
<accession>A0A1Q9CJ58</accession>
<dbReference type="Proteomes" id="UP000186817">
    <property type="component" value="Unassembled WGS sequence"/>
</dbReference>
<dbReference type="AlphaFoldDB" id="A0A1Q9CJ58"/>
<sequence>MASPQTAQEALRAWLNLLPPDQRLAAQSVMGAGWPASAKASDEPTPADASAEPTPSPRQADPATTPIPEEPSPVFLAQREWYDGQDKIFRGPIPPETPWQDDDLSAQQSSSASQQAAANEAYTEPTAPDQEPWLSPKPDTCLFNIFGESFELQALKEKIAKGQMPHCLYKDPAAVDQQASQLLLAGRDPPMPGPGHCLLPRFRALDQPGSPPTVIAESDDWWYTMYAADGSCCLQGRFEVAYAYQQWIMNADSLEHADDHKGHLCSRCKEFLDKSRTPFEWFDSLPEAVSKDDQHRRASPAETSDIGQSGYHPGILFQASWKRANLGDVVVVLVVVERKGRKREKKTIARQTDDQKTDDQKEGRGEEEREEQTIARLTDREETDTALVGELHQEAENAVGPQPATKLLCTSTKVENSRKEACLSEWQEILLISGFSSAAYCWLFMEVCLLAAGAQVRATEVSSFGEGVSRFVYSREADLESSTLPQAPEVSQEPQPGHRPEFTAAQIPEDDTEALLVEKFANQAHSSSDSEDEPKGTTERLAEFALSSRICAAAV</sequence>
<evidence type="ECO:0000313" key="3">
    <source>
        <dbReference type="Proteomes" id="UP000186817"/>
    </source>
</evidence>
<feature type="region of interest" description="Disordered" evidence="1">
    <location>
        <begin position="28"/>
        <end position="135"/>
    </location>
</feature>
<gene>
    <name evidence="2" type="ORF">AK812_SmicGene36340</name>
</gene>
<keyword evidence="3" id="KW-1185">Reference proteome</keyword>
<evidence type="ECO:0000256" key="1">
    <source>
        <dbReference type="SAM" id="MobiDB-lite"/>
    </source>
</evidence>
<dbReference type="OrthoDB" id="10291564at2759"/>
<feature type="region of interest" description="Disordered" evidence="1">
    <location>
        <begin position="290"/>
        <end position="309"/>
    </location>
</feature>
<protein>
    <submittedName>
        <fullName evidence="2">Uncharacterized protein</fullName>
    </submittedName>
</protein>
<organism evidence="2 3">
    <name type="scientific">Symbiodinium microadriaticum</name>
    <name type="common">Dinoflagellate</name>
    <name type="synonym">Zooxanthella microadriatica</name>
    <dbReference type="NCBI Taxonomy" id="2951"/>
    <lineage>
        <taxon>Eukaryota</taxon>
        <taxon>Sar</taxon>
        <taxon>Alveolata</taxon>
        <taxon>Dinophyceae</taxon>
        <taxon>Suessiales</taxon>
        <taxon>Symbiodiniaceae</taxon>
        <taxon>Symbiodinium</taxon>
    </lineage>
</organism>
<comment type="caution">
    <text evidence="2">The sequence shown here is derived from an EMBL/GenBank/DDBJ whole genome shotgun (WGS) entry which is preliminary data.</text>
</comment>
<feature type="compositionally biased region" description="Basic and acidic residues" evidence="1">
    <location>
        <begin position="351"/>
        <end position="380"/>
    </location>
</feature>
<name>A0A1Q9CJ58_SYMMI</name>
<feature type="region of interest" description="Disordered" evidence="1">
    <location>
        <begin position="480"/>
        <end position="508"/>
    </location>
</feature>
<feature type="region of interest" description="Disordered" evidence="1">
    <location>
        <begin position="344"/>
        <end position="383"/>
    </location>
</feature>
<dbReference type="EMBL" id="LSRX01001152">
    <property type="protein sequence ID" value="OLP82968.1"/>
    <property type="molecule type" value="Genomic_DNA"/>
</dbReference>
<reference evidence="2 3" key="1">
    <citation type="submission" date="2016-02" db="EMBL/GenBank/DDBJ databases">
        <title>Genome analysis of coral dinoflagellate symbionts highlights evolutionary adaptations to a symbiotic lifestyle.</title>
        <authorList>
            <person name="Aranda M."/>
            <person name="Li Y."/>
            <person name="Liew Y.J."/>
            <person name="Baumgarten S."/>
            <person name="Simakov O."/>
            <person name="Wilson M."/>
            <person name="Piel J."/>
            <person name="Ashoor H."/>
            <person name="Bougouffa S."/>
            <person name="Bajic V.B."/>
            <person name="Ryu T."/>
            <person name="Ravasi T."/>
            <person name="Bayer T."/>
            <person name="Micklem G."/>
            <person name="Kim H."/>
            <person name="Bhak J."/>
            <person name="Lajeunesse T.C."/>
            <person name="Voolstra C.R."/>
        </authorList>
    </citation>
    <scope>NUCLEOTIDE SEQUENCE [LARGE SCALE GENOMIC DNA]</scope>
    <source>
        <strain evidence="2 3">CCMP2467</strain>
    </source>
</reference>
<feature type="compositionally biased region" description="Basic and acidic residues" evidence="1">
    <location>
        <begin position="80"/>
        <end position="89"/>
    </location>
</feature>
<feature type="compositionally biased region" description="Low complexity" evidence="1">
    <location>
        <begin position="105"/>
        <end position="118"/>
    </location>
</feature>